<keyword evidence="1" id="KW-0175">Coiled coil</keyword>
<feature type="coiled-coil region" evidence="1">
    <location>
        <begin position="49"/>
        <end position="83"/>
    </location>
</feature>
<accession>A0AAV6WU92</accession>
<evidence type="ECO:0000313" key="3">
    <source>
        <dbReference type="EMBL" id="KAG8373948.1"/>
    </source>
</evidence>
<reference evidence="3" key="1">
    <citation type="submission" date="2019-10" db="EMBL/GenBank/DDBJ databases">
        <authorList>
            <person name="Zhang R."/>
            <person name="Pan Y."/>
            <person name="Wang J."/>
            <person name="Ma R."/>
            <person name="Yu S."/>
        </authorList>
    </citation>
    <scope>NUCLEOTIDE SEQUENCE</scope>
    <source>
        <strain evidence="3">LA-IB0</strain>
        <tissue evidence="3">Leaf</tissue>
    </source>
</reference>
<evidence type="ECO:0000313" key="4">
    <source>
        <dbReference type="Proteomes" id="UP000826271"/>
    </source>
</evidence>
<keyword evidence="4" id="KW-1185">Reference proteome</keyword>
<comment type="caution">
    <text evidence="3">The sequence shown here is derived from an EMBL/GenBank/DDBJ whole genome shotgun (WGS) entry which is preliminary data.</text>
</comment>
<feature type="compositionally biased region" description="Pro residues" evidence="2">
    <location>
        <begin position="86"/>
        <end position="96"/>
    </location>
</feature>
<proteinExistence type="predicted"/>
<name>A0AAV6WU92_9LAMI</name>
<feature type="region of interest" description="Disordered" evidence="2">
    <location>
        <begin position="83"/>
        <end position="106"/>
    </location>
</feature>
<organism evidence="3 4">
    <name type="scientific">Buddleja alternifolia</name>
    <dbReference type="NCBI Taxonomy" id="168488"/>
    <lineage>
        <taxon>Eukaryota</taxon>
        <taxon>Viridiplantae</taxon>
        <taxon>Streptophyta</taxon>
        <taxon>Embryophyta</taxon>
        <taxon>Tracheophyta</taxon>
        <taxon>Spermatophyta</taxon>
        <taxon>Magnoliopsida</taxon>
        <taxon>eudicotyledons</taxon>
        <taxon>Gunneridae</taxon>
        <taxon>Pentapetalae</taxon>
        <taxon>asterids</taxon>
        <taxon>lamiids</taxon>
        <taxon>Lamiales</taxon>
        <taxon>Scrophulariaceae</taxon>
        <taxon>Buddlejeae</taxon>
        <taxon>Buddleja</taxon>
    </lineage>
</organism>
<dbReference type="Proteomes" id="UP000826271">
    <property type="component" value="Unassembled WGS sequence"/>
</dbReference>
<sequence>MVLHDSYMEQTVDEETKNLLKSNKRIEQKGSQQLLNELIRGKDFDQINLDQLNGLNIFANEMLKKLQKRDRELNDEQQRVQILSCPSPPPQLPAQPPHDNDSAPLS</sequence>
<dbReference type="AlphaFoldDB" id="A0AAV6WU92"/>
<gene>
    <name evidence="3" type="ORF">BUALT_Bualt11G0078200</name>
</gene>
<evidence type="ECO:0000256" key="2">
    <source>
        <dbReference type="SAM" id="MobiDB-lite"/>
    </source>
</evidence>
<evidence type="ECO:0000256" key="1">
    <source>
        <dbReference type="SAM" id="Coils"/>
    </source>
</evidence>
<protein>
    <submittedName>
        <fullName evidence="3">Uncharacterized protein</fullName>
    </submittedName>
</protein>
<dbReference type="EMBL" id="WHWC01000011">
    <property type="protein sequence ID" value="KAG8373948.1"/>
    <property type="molecule type" value="Genomic_DNA"/>
</dbReference>